<reference evidence="5 6" key="1">
    <citation type="journal article" date="2009" name="Int. J. Syst. Evol. Microbiol.">
        <title>Transfer of Teichococcus ludipueritiae and Muricoccus roseus to the genus Roseomonas, as Roseomonas ludipueritiae comb. nov. and Roseomonas rosea comb. nov., respectively, and emended description of the genus Roseomonas.</title>
        <authorList>
            <person name="Sanchez-Porro C."/>
            <person name="Gallego V."/>
            <person name="Busse H.J."/>
            <person name="Kampfer P."/>
            <person name="Ventosa A."/>
        </authorList>
    </citation>
    <scope>NUCLEOTIDE SEQUENCE [LARGE SCALE GENOMIC DNA]</scope>
    <source>
        <strain evidence="5 6">DSM 14915</strain>
    </source>
</reference>
<feature type="region of interest" description="Disordered" evidence="4">
    <location>
        <begin position="135"/>
        <end position="174"/>
    </location>
</feature>
<evidence type="ECO:0000256" key="4">
    <source>
        <dbReference type="SAM" id="MobiDB-lite"/>
    </source>
</evidence>
<dbReference type="Pfam" id="PF07378">
    <property type="entry name" value="FlbT"/>
    <property type="match status" value="1"/>
</dbReference>
<keyword evidence="5" id="KW-0969">Cilium</keyword>
<keyword evidence="6" id="KW-1185">Reference proteome</keyword>
<dbReference type="InterPro" id="IPR009967">
    <property type="entry name" value="Flagellum_FlbT"/>
</dbReference>
<gene>
    <name evidence="5" type="primary">flbT</name>
    <name evidence="5" type="ORF">IBL25_23200</name>
</gene>
<evidence type="ECO:0000313" key="5">
    <source>
        <dbReference type="EMBL" id="MBC9179857.1"/>
    </source>
</evidence>
<evidence type="ECO:0000313" key="6">
    <source>
        <dbReference type="Proteomes" id="UP000603940"/>
    </source>
</evidence>
<comment type="caution">
    <text evidence="5">The sequence shown here is derived from an EMBL/GenBank/DDBJ whole genome shotgun (WGS) entry which is preliminary data.</text>
</comment>
<evidence type="ECO:0000256" key="3">
    <source>
        <dbReference type="ARBA" id="ARBA00022884"/>
    </source>
</evidence>
<accession>A0ABR7RDD3</accession>
<keyword evidence="1" id="KW-0678">Repressor</keyword>
<dbReference type="EMBL" id="JACTUZ010000191">
    <property type="protein sequence ID" value="MBC9179857.1"/>
    <property type="molecule type" value="Genomic_DNA"/>
</dbReference>
<protein>
    <submittedName>
        <fullName evidence="5">Flagellar biosynthesis repressor FlbT</fullName>
    </submittedName>
</protein>
<keyword evidence="5" id="KW-0282">Flagellum</keyword>
<keyword evidence="5" id="KW-0966">Cell projection</keyword>
<feature type="compositionally biased region" description="Basic and acidic residues" evidence="4">
    <location>
        <begin position="135"/>
        <end position="145"/>
    </location>
</feature>
<evidence type="ECO:0000256" key="1">
    <source>
        <dbReference type="ARBA" id="ARBA00022491"/>
    </source>
</evidence>
<dbReference type="Proteomes" id="UP000603940">
    <property type="component" value="Unassembled WGS sequence"/>
</dbReference>
<name>A0ABR7RDD3_9PROT</name>
<organism evidence="5 6">
    <name type="scientific">Pseudoroseomonas ludipueritiae</name>
    <dbReference type="NCBI Taxonomy" id="198093"/>
    <lineage>
        <taxon>Bacteria</taxon>
        <taxon>Pseudomonadati</taxon>
        <taxon>Pseudomonadota</taxon>
        <taxon>Alphaproteobacteria</taxon>
        <taxon>Acetobacterales</taxon>
        <taxon>Acetobacteraceae</taxon>
        <taxon>Pseudoroseomonas</taxon>
    </lineage>
</organism>
<dbReference type="RefSeq" id="WP_187780857.1">
    <property type="nucleotide sequence ID" value="NZ_JACTUZ010000191.1"/>
</dbReference>
<evidence type="ECO:0000256" key="2">
    <source>
        <dbReference type="ARBA" id="ARBA00022795"/>
    </source>
</evidence>
<keyword evidence="3" id="KW-0694">RNA-binding</keyword>
<sequence length="174" mass="19098">MSLILKLAPGERIFINGAVVTNGERRAYLMVETKAQILREKDVLVADDVSTPVRRAYFAAQGVLLNAQPVLGSSEAFTEQVARLRGVFLKPEHLGLLDEAEAQMQAGNIYRALSALRELVMYEAALLQLEPPERFRREGAAREDSPPPAPSFAARGVPARRGTPSATERPATFR</sequence>
<keyword evidence="2" id="KW-1005">Bacterial flagellum biogenesis</keyword>
<proteinExistence type="predicted"/>